<evidence type="ECO:0000313" key="1">
    <source>
        <dbReference type="EMBL" id="ESS00654.1"/>
    </source>
</evidence>
<proteinExistence type="predicted"/>
<dbReference type="EMBL" id="AYHA01000150">
    <property type="protein sequence ID" value="ESS00654.1"/>
    <property type="molecule type" value="Genomic_DNA"/>
</dbReference>
<sequence length="88" mass="9854">MLEHVNLEYDYSNNGFLGAEVTENLVTGYDQSVNVTTYTAKFDSHVVTMLVYSTGLVFFVDAYPGRTVIRTNREFKPGDDGNLHLVDA</sequence>
<reference evidence="2" key="1">
    <citation type="submission" date="2013-10" db="EMBL/GenBank/DDBJ databases">
        <title>Draft genome sequence of Lactobacillus fermentum NB-22.</title>
        <authorList>
            <person name="Chaplin A.V."/>
            <person name="Shkoporov A.N."/>
            <person name="Khokhlova E.V."/>
            <person name="Efimov B.A."/>
            <person name="Kafarskaia L.I."/>
        </authorList>
    </citation>
    <scope>NUCLEOTIDE SEQUENCE [LARGE SCALE GENOMIC DNA]</scope>
    <source>
        <strain evidence="2">NB-22</strain>
    </source>
</reference>
<accession>A0A829LR76</accession>
<reference evidence="1 2" key="2">
    <citation type="journal article" date="2015" name="Genome Announc.">
        <title>Draft Genome Sequence of Lactobacillus fermentum NB-22.</title>
        <authorList>
            <person name="Chaplin A.V."/>
            <person name="Shkoporov A.N."/>
            <person name="Efimov B.A."/>
            <person name="Pikina A.P."/>
            <person name="Borisova O.Y."/>
            <person name="Gladko I.A."/>
            <person name="Postnikova E.A."/>
            <person name="Lordkipanidze A.E."/>
            <person name="Kafarskaia L.I."/>
        </authorList>
    </citation>
    <scope>NUCLEOTIDE SEQUENCE [LARGE SCALE GENOMIC DNA]</scope>
    <source>
        <strain evidence="1 2">NB-22</strain>
    </source>
</reference>
<name>A0A829LR76_LIMFE</name>
<dbReference type="Proteomes" id="UP000018412">
    <property type="component" value="Unassembled WGS sequence"/>
</dbReference>
<gene>
    <name evidence="1" type="ORF">NB22_08910</name>
</gene>
<protein>
    <submittedName>
        <fullName evidence="1">Uncharacterized protein</fullName>
    </submittedName>
</protein>
<dbReference type="RefSeq" id="WP_023466674.1">
    <property type="nucleotide sequence ID" value="NZ_KI546277.1"/>
</dbReference>
<comment type="caution">
    <text evidence="1">The sequence shown here is derived from an EMBL/GenBank/DDBJ whole genome shotgun (WGS) entry which is preliminary data.</text>
</comment>
<dbReference type="AlphaFoldDB" id="A0A829LR76"/>
<evidence type="ECO:0000313" key="2">
    <source>
        <dbReference type="Proteomes" id="UP000018412"/>
    </source>
</evidence>
<organism evidence="1 2">
    <name type="scientific">Limosilactobacillus fermentum NB-22</name>
    <dbReference type="NCBI Taxonomy" id="1408443"/>
    <lineage>
        <taxon>Bacteria</taxon>
        <taxon>Bacillati</taxon>
        <taxon>Bacillota</taxon>
        <taxon>Bacilli</taxon>
        <taxon>Lactobacillales</taxon>
        <taxon>Lactobacillaceae</taxon>
        <taxon>Limosilactobacillus</taxon>
    </lineage>
</organism>